<reference evidence="2 3" key="1">
    <citation type="submission" date="2018-08" db="EMBL/GenBank/DDBJ databases">
        <title>Genomic investigation of the strawberry pathogen Phytophthora fragariae indicates pathogenicity is determined by transcriptional variation in three key races.</title>
        <authorList>
            <person name="Adams T.M."/>
            <person name="Armitage A.D."/>
            <person name="Sobczyk M.K."/>
            <person name="Bates H.J."/>
            <person name="Dunwell J.M."/>
            <person name="Nellist C.F."/>
            <person name="Harrison R.J."/>
        </authorList>
    </citation>
    <scope>NUCLEOTIDE SEQUENCE [LARGE SCALE GENOMIC DNA]</scope>
    <source>
        <strain evidence="2 3">SCRP333</strain>
    </source>
</reference>
<accession>A0A6A4FG87</accession>
<dbReference type="Proteomes" id="UP000434957">
    <property type="component" value="Unassembled WGS sequence"/>
</dbReference>
<feature type="region of interest" description="Disordered" evidence="1">
    <location>
        <begin position="15"/>
        <end position="78"/>
    </location>
</feature>
<feature type="region of interest" description="Disordered" evidence="1">
    <location>
        <begin position="93"/>
        <end position="116"/>
    </location>
</feature>
<dbReference type="AlphaFoldDB" id="A0A6A4FG87"/>
<protein>
    <submittedName>
        <fullName evidence="2">Uncharacterized protein</fullName>
    </submittedName>
</protein>
<evidence type="ECO:0000313" key="2">
    <source>
        <dbReference type="EMBL" id="KAE9338552.1"/>
    </source>
</evidence>
<dbReference type="EMBL" id="QXFT01000659">
    <property type="protein sequence ID" value="KAE9338552.1"/>
    <property type="molecule type" value="Genomic_DNA"/>
</dbReference>
<name>A0A6A4FG87_9STRA</name>
<evidence type="ECO:0000256" key="1">
    <source>
        <dbReference type="SAM" id="MobiDB-lite"/>
    </source>
</evidence>
<comment type="caution">
    <text evidence="2">The sequence shown here is derived from an EMBL/GenBank/DDBJ whole genome shotgun (WGS) entry which is preliminary data.</text>
</comment>
<sequence>MAVLQFTAEWDVNPADRGIDRIGSTARSRPRDPRTPRTLRALRTRAHSRFGRLTSKPGDSTNAHSGAGAKRTNERRTNEVWLDATTDSVGDYTAVDDGGVTDREHLASESLDGCDE</sequence>
<gene>
    <name evidence="2" type="ORF">PR003_g11449</name>
</gene>
<proteinExistence type="predicted"/>
<keyword evidence="3" id="KW-1185">Reference proteome</keyword>
<feature type="compositionally biased region" description="Basic residues" evidence="1">
    <location>
        <begin position="40"/>
        <end position="50"/>
    </location>
</feature>
<evidence type="ECO:0000313" key="3">
    <source>
        <dbReference type="Proteomes" id="UP000434957"/>
    </source>
</evidence>
<organism evidence="2 3">
    <name type="scientific">Phytophthora rubi</name>
    <dbReference type="NCBI Taxonomy" id="129364"/>
    <lineage>
        <taxon>Eukaryota</taxon>
        <taxon>Sar</taxon>
        <taxon>Stramenopiles</taxon>
        <taxon>Oomycota</taxon>
        <taxon>Peronosporomycetes</taxon>
        <taxon>Peronosporales</taxon>
        <taxon>Peronosporaceae</taxon>
        <taxon>Phytophthora</taxon>
    </lineage>
</organism>